<dbReference type="EMBL" id="JAYMYQ010000009">
    <property type="protein sequence ID" value="KAK7313701.1"/>
    <property type="molecule type" value="Genomic_DNA"/>
</dbReference>
<evidence type="ECO:0000313" key="2">
    <source>
        <dbReference type="Proteomes" id="UP001367508"/>
    </source>
</evidence>
<evidence type="ECO:0000313" key="1">
    <source>
        <dbReference type="EMBL" id="KAK7313701.1"/>
    </source>
</evidence>
<comment type="caution">
    <text evidence="1">The sequence shown here is derived from an EMBL/GenBank/DDBJ whole genome shotgun (WGS) entry which is preliminary data.</text>
</comment>
<sequence length="164" mass="18215">MRCQEKSWVTFSWQGVITSTQDRVEKFTNVLIFLRYKSKASHTPRVLLEVRFIPRLHHISGKTICKSLVKLRGPSEQCSAKNIQVLSSLPHKVSSAVGSSHGLEELFDGIYDDAIEGIARSAHASWAIFSSNGSNGMHEFQQNMPHILPVVHATHANPTSPNIA</sequence>
<keyword evidence="2" id="KW-1185">Reference proteome</keyword>
<dbReference type="AlphaFoldDB" id="A0AAN9PWM9"/>
<accession>A0AAN9PWM9</accession>
<dbReference type="Proteomes" id="UP001367508">
    <property type="component" value="Unassembled WGS sequence"/>
</dbReference>
<reference evidence="1 2" key="1">
    <citation type="submission" date="2024-01" db="EMBL/GenBank/DDBJ databases">
        <title>The genomes of 5 underutilized Papilionoideae crops provide insights into root nodulation and disease resistanc.</title>
        <authorList>
            <person name="Jiang F."/>
        </authorList>
    </citation>
    <scope>NUCLEOTIDE SEQUENCE [LARGE SCALE GENOMIC DNA]</scope>
    <source>
        <strain evidence="1">LVBAO_FW01</strain>
        <tissue evidence="1">Leaves</tissue>
    </source>
</reference>
<gene>
    <name evidence="1" type="ORF">VNO77_38895</name>
</gene>
<proteinExistence type="predicted"/>
<organism evidence="1 2">
    <name type="scientific">Canavalia gladiata</name>
    <name type="common">Sword bean</name>
    <name type="synonym">Dolichos gladiatus</name>
    <dbReference type="NCBI Taxonomy" id="3824"/>
    <lineage>
        <taxon>Eukaryota</taxon>
        <taxon>Viridiplantae</taxon>
        <taxon>Streptophyta</taxon>
        <taxon>Embryophyta</taxon>
        <taxon>Tracheophyta</taxon>
        <taxon>Spermatophyta</taxon>
        <taxon>Magnoliopsida</taxon>
        <taxon>eudicotyledons</taxon>
        <taxon>Gunneridae</taxon>
        <taxon>Pentapetalae</taxon>
        <taxon>rosids</taxon>
        <taxon>fabids</taxon>
        <taxon>Fabales</taxon>
        <taxon>Fabaceae</taxon>
        <taxon>Papilionoideae</taxon>
        <taxon>50 kb inversion clade</taxon>
        <taxon>NPAAA clade</taxon>
        <taxon>indigoferoid/millettioid clade</taxon>
        <taxon>Phaseoleae</taxon>
        <taxon>Canavalia</taxon>
    </lineage>
</organism>
<protein>
    <submittedName>
        <fullName evidence="1">Uncharacterized protein</fullName>
    </submittedName>
</protein>
<name>A0AAN9PWM9_CANGL</name>